<evidence type="ECO:0000313" key="3">
    <source>
        <dbReference type="Proteomes" id="UP000608923"/>
    </source>
</evidence>
<dbReference type="InterPro" id="IPR036388">
    <property type="entry name" value="WH-like_DNA-bd_sf"/>
</dbReference>
<accession>A0A8H9IHP4</accession>
<dbReference type="GO" id="GO:0006950">
    <property type="term" value="P:response to stress"/>
    <property type="evidence" value="ECO:0007669"/>
    <property type="project" value="TreeGrafter"/>
</dbReference>
<dbReference type="GO" id="GO:0003700">
    <property type="term" value="F:DNA-binding transcription factor activity"/>
    <property type="evidence" value="ECO:0007669"/>
    <property type="project" value="InterPro"/>
</dbReference>
<dbReference type="AlphaFoldDB" id="A0A8H9IHP4"/>
<dbReference type="PANTHER" id="PTHR33164:SF43">
    <property type="entry name" value="HTH-TYPE TRANSCRIPTIONAL REPRESSOR YETL"/>
    <property type="match status" value="1"/>
</dbReference>
<dbReference type="SUPFAM" id="SSF46785">
    <property type="entry name" value="Winged helix' DNA-binding domain"/>
    <property type="match status" value="1"/>
</dbReference>
<dbReference type="InterPro" id="IPR039422">
    <property type="entry name" value="MarR/SlyA-like"/>
</dbReference>
<sequence length="162" mass="17272">MKLDAKYQALLAHAQEQDGVNTQGMSLCFQLLSLSARIDRDCAALLSPHGLSEARFVLLFLLENAPDGMASHVLADRAGVTRATVTTLVDGLLKAGLVERFAAETDRRSVMVKLSAQGADLAKTLVATHAQWIGNLFAHLSETECQQLGFLLNKAAHGGSAS</sequence>
<proteinExistence type="predicted"/>
<comment type="caution">
    <text evidence="2">The sequence shown here is derived from an EMBL/GenBank/DDBJ whole genome shotgun (WGS) entry which is preliminary data.</text>
</comment>
<dbReference type="Gene3D" id="1.10.10.10">
    <property type="entry name" value="Winged helix-like DNA-binding domain superfamily/Winged helix DNA-binding domain"/>
    <property type="match status" value="1"/>
</dbReference>
<protein>
    <submittedName>
        <fullName evidence="2">Transcriptional regulator</fullName>
    </submittedName>
</protein>
<dbReference type="EMBL" id="BMZN01000001">
    <property type="protein sequence ID" value="GHC38565.1"/>
    <property type="molecule type" value="Genomic_DNA"/>
</dbReference>
<dbReference type="Proteomes" id="UP000608923">
    <property type="component" value="Unassembled WGS sequence"/>
</dbReference>
<organism evidence="2 3">
    <name type="scientific">Alcaligenes pakistanensis</name>
    <dbReference type="NCBI Taxonomy" id="1482717"/>
    <lineage>
        <taxon>Bacteria</taxon>
        <taxon>Pseudomonadati</taxon>
        <taxon>Pseudomonadota</taxon>
        <taxon>Betaproteobacteria</taxon>
        <taxon>Burkholderiales</taxon>
        <taxon>Alcaligenaceae</taxon>
        <taxon>Alcaligenes</taxon>
    </lineage>
</organism>
<dbReference type="PRINTS" id="PR00598">
    <property type="entry name" value="HTHMARR"/>
</dbReference>
<feature type="domain" description="HTH marR-type" evidence="1">
    <location>
        <begin position="24"/>
        <end position="157"/>
    </location>
</feature>
<dbReference type="InterPro" id="IPR036390">
    <property type="entry name" value="WH_DNA-bd_sf"/>
</dbReference>
<keyword evidence="3" id="KW-1185">Reference proteome</keyword>
<evidence type="ECO:0000259" key="1">
    <source>
        <dbReference type="PROSITE" id="PS50995"/>
    </source>
</evidence>
<name>A0A8H9IHP4_9BURK</name>
<dbReference type="RefSeq" id="WP_189390947.1">
    <property type="nucleotide sequence ID" value="NZ_BMZN01000001.1"/>
</dbReference>
<evidence type="ECO:0000313" key="2">
    <source>
        <dbReference type="EMBL" id="GHC38565.1"/>
    </source>
</evidence>
<dbReference type="PANTHER" id="PTHR33164">
    <property type="entry name" value="TRANSCRIPTIONAL REGULATOR, MARR FAMILY"/>
    <property type="match status" value="1"/>
</dbReference>
<reference evidence="3" key="1">
    <citation type="journal article" date="2019" name="Int. J. Syst. Evol. Microbiol.">
        <title>The Global Catalogue of Microorganisms (GCM) 10K type strain sequencing project: providing services to taxonomists for standard genome sequencing and annotation.</title>
        <authorList>
            <consortium name="The Broad Institute Genomics Platform"/>
            <consortium name="The Broad Institute Genome Sequencing Center for Infectious Disease"/>
            <person name="Wu L."/>
            <person name="Ma J."/>
        </authorList>
    </citation>
    <scope>NUCLEOTIDE SEQUENCE [LARGE SCALE GENOMIC DNA]</scope>
    <source>
        <strain evidence="3">KCTC 42083</strain>
    </source>
</reference>
<dbReference type="Pfam" id="PF01047">
    <property type="entry name" value="MarR"/>
    <property type="match status" value="1"/>
</dbReference>
<dbReference type="SMART" id="SM00347">
    <property type="entry name" value="HTH_MARR"/>
    <property type="match status" value="1"/>
</dbReference>
<gene>
    <name evidence="2" type="primary">pecS</name>
    <name evidence="2" type="ORF">GCM10010096_05530</name>
</gene>
<dbReference type="InterPro" id="IPR000835">
    <property type="entry name" value="HTH_MarR-typ"/>
</dbReference>
<dbReference type="PROSITE" id="PS50995">
    <property type="entry name" value="HTH_MARR_2"/>
    <property type="match status" value="1"/>
</dbReference>